<protein>
    <submittedName>
        <fullName evidence="1">Secretagogin, EF-hand calcium binding protein</fullName>
    </submittedName>
</protein>
<name>A0A7J8CTS9_MOLMO</name>
<organism evidence="1 2">
    <name type="scientific">Molossus molossus</name>
    <name type="common">Pallas' mastiff bat</name>
    <name type="synonym">Vespertilio molossus</name>
    <dbReference type="NCBI Taxonomy" id="27622"/>
    <lineage>
        <taxon>Eukaryota</taxon>
        <taxon>Metazoa</taxon>
        <taxon>Chordata</taxon>
        <taxon>Craniata</taxon>
        <taxon>Vertebrata</taxon>
        <taxon>Euteleostomi</taxon>
        <taxon>Mammalia</taxon>
        <taxon>Eutheria</taxon>
        <taxon>Laurasiatheria</taxon>
        <taxon>Chiroptera</taxon>
        <taxon>Yangochiroptera</taxon>
        <taxon>Molossidae</taxon>
        <taxon>Molossus</taxon>
    </lineage>
</organism>
<gene>
    <name evidence="1" type="ORF">HJG59_016143</name>
</gene>
<comment type="caution">
    <text evidence="1">The sequence shown here is derived from an EMBL/GenBank/DDBJ whole genome shotgun (WGS) entry which is preliminary data.</text>
</comment>
<dbReference type="AlphaFoldDB" id="A0A7J8CTS9"/>
<proteinExistence type="predicted"/>
<reference evidence="1 2" key="1">
    <citation type="journal article" date="2020" name="Nature">
        <title>Six reference-quality genomes reveal evolution of bat adaptations.</title>
        <authorList>
            <person name="Jebb D."/>
            <person name="Huang Z."/>
            <person name="Pippel M."/>
            <person name="Hughes G.M."/>
            <person name="Lavrichenko K."/>
            <person name="Devanna P."/>
            <person name="Winkler S."/>
            <person name="Jermiin L.S."/>
            <person name="Skirmuntt E.C."/>
            <person name="Katzourakis A."/>
            <person name="Burkitt-Gray L."/>
            <person name="Ray D.A."/>
            <person name="Sullivan K.A.M."/>
            <person name="Roscito J.G."/>
            <person name="Kirilenko B.M."/>
            <person name="Davalos L.M."/>
            <person name="Corthals A.P."/>
            <person name="Power M.L."/>
            <person name="Jones G."/>
            <person name="Ransome R.D."/>
            <person name="Dechmann D.K.N."/>
            <person name="Locatelli A.G."/>
            <person name="Puechmaille S.J."/>
            <person name="Fedrigo O."/>
            <person name="Jarvis E.D."/>
            <person name="Hiller M."/>
            <person name="Vernes S.C."/>
            <person name="Myers E.W."/>
            <person name="Teeling E.C."/>
        </authorList>
    </citation>
    <scope>NUCLEOTIDE SEQUENCE [LARGE SCALE GENOMIC DNA]</scope>
    <source>
        <strain evidence="1">MMolMol1</strain>
        <tissue evidence="1">Muscle</tissue>
    </source>
</reference>
<dbReference type="InParanoid" id="A0A7J8CTS9"/>
<accession>A0A7J8CTS9</accession>
<dbReference type="Proteomes" id="UP000550707">
    <property type="component" value="Unassembled WGS sequence"/>
</dbReference>
<evidence type="ECO:0000313" key="1">
    <source>
        <dbReference type="EMBL" id="KAF6414293.1"/>
    </source>
</evidence>
<keyword evidence="2" id="KW-1185">Reference proteome</keyword>
<evidence type="ECO:0000313" key="2">
    <source>
        <dbReference type="Proteomes" id="UP000550707"/>
    </source>
</evidence>
<sequence length="168" mass="18403">MDSASGHTLGRWEAGRSGSALTLKSPWLCCGSVMGEHVQKVKKQFMAARDVPKGGRIWTEQLVSTFLSEDGSPLDSSVQLMQAKLSSRLRHHQKTVAEAKLEECTGTASKTRALKGPEVDRFVKDMMELVQPSIRGVGLGKFRGILLCRCDVNQDGKAEKTDWLCVLG</sequence>
<dbReference type="EMBL" id="JACASF010000020">
    <property type="protein sequence ID" value="KAF6414293.1"/>
    <property type="molecule type" value="Genomic_DNA"/>
</dbReference>